<dbReference type="EMBL" id="JAUSTZ010000001">
    <property type="protein sequence ID" value="MDQ0223750.1"/>
    <property type="molecule type" value="Genomic_DNA"/>
</dbReference>
<evidence type="ECO:0000259" key="6">
    <source>
        <dbReference type="Pfam" id="PF16369"/>
    </source>
</evidence>
<keyword evidence="4 5" id="KW-0326">Glycosidase</keyword>
<dbReference type="EC" id="3.2.1.99" evidence="7"/>
<dbReference type="SUPFAM" id="SSF75005">
    <property type="entry name" value="Arabinanase/levansucrase/invertase"/>
    <property type="match status" value="1"/>
</dbReference>
<sequence length="497" mass="57193">MMITKKKTTLFISILILLIVMAFAGFYYINQTNQTPKKLGNSQYPTSPQELPFEKVNVDIIHDETKWSTNNTHDAEIIKVDGWYYTFSTDYMVAGTPLPGIQIRKSHDMIEWEFVGRVFDDLSTEAKAWTNGNTTTFWAPDVVEMNGQFYLYYSVSQFGTRNSYIGLATSSSIEGPWQDQGPVIKTKEGDEKTVNAIDPGIIIDRNENPWMVYGSYFGGIFITELDKTTGKQKKSGEEGTLIAKRKSNDFEIEAPAMMYNRDTDMFYLTVSYGYLEDTYNVRVARSKDIQGPYVDFNGKNMIDTSDESFDTGTKIINSYAFNDDSGWLGTGHNGLLQEGDKYYLTHNARAGEDLYWSHLHVREIIWTKDGWPVVSPERYAGKPKDSAQIKEENLIGNWERIEFPRFDDSMQTSTNLKLLKNGKINDANGEDYWELDENTLKLYWYAPNEAPDDYWIDEVTILPEWDYEKWKPTLVFTGLNNEGTAIWGKQFVEEEEE</sequence>
<dbReference type="CDD" id="cd08998">
    <property type="entry name" value="GH43_Arb43a-like"/>
    <property type="match status" value="1"/>
</dbReference>
<evidence type="ECO:0000256" key="4">
    <source>
        <dbReference type="ARBA" id="ARBA00023295"/>
    </source>
</evidence>
<comment type="similarity">
    <text evidence="2 5">Belongs to the glycosyl hydrolase 43 family.</text>
</comment>
<dbReference type="InterPro" id="IPR006710">
    <property type="entry name" value="Glyco_hydro_43"/>
</dbReference>
<dbReference type="InterPro" id="IPR023296">
    <property type="entry name" value="Glyco_hydro_beta-prop_sf"/>
</dbReference>
<dbReference type="InterPro" id="IPR032291">
    <property type="entry name" value="Abn2_C"/>
</dbReference>
<dbReference type="RefSeq" id="WP_145581793.1">
    <property type="nucleotide sequence ID" value="NZ_CADEPK010000211.1"/>
</dbReference>
<evidence type="ECO:0000256" key="5">
    <source>
        <dbReference type="RuleBase" id="RU361187"/>
    </source>
</evidence>
<gene>
    <name evidence="7" type="ORF">J2S02_000072</name>
</gene>
<evidence type="ECO:0000256" key="2">
    <source>
        <dbReference type="ARBA" id="ARBA00009865"/>
    </source>
</evidence>
<evidence type="ECO:0000313" key="7">
    <source>
        <dbReference type="EMBL" id="MDQ0223750.1"/>
    </source>
</evidence>
<dbReference type="PANTHER" id="PTHR43301">
    <property type="entry name" value="ARABINAN ENDO-1,5-ALPHA-L-ARABINOSIDASE"/>
    <property type="match status" value="1"/>
</dbReference>
<evidence type="ECO:0000256" key="3">
    <source>
        <dbReference type="ARBA" id="ARBA00022801"/>
    </source>
</evidence>
<accession>A0ABT9YUS7</accession>
<dbReference type="Pfam" id="PF04616">
    <property type="entry name" value="Glyco_hydro_43"/>
    <property type="match status" value="1"/>
</dbReference>
<keyword evidence="8" id="KW-1185">Reference proteome</keyword>
<proteinExistence type="inferred from homology"/>
<keyword evidence="3 5" id="KW-0378">Hydrolase</keyword>
<dbReference type="Pfam" id="PF16369">
    <property type="entry name" value="GH43_C"/>
    <property type="match status" value="1"/>
</dbReference>
<dbReference type="GO" id="GO:0046558">
    <property type="term" value="F:arabinan endo-1,5-alpha-L-arabinosidase activity"/>
    <property type="evidence" value="ECO:0007669"/>
    <property type="project" value="UniProtKB-EC"/>
</dbReference>
<dbReference type="InterPro" id="IPR050727">
    <property type="entry name" value="GH43_arabinanases"/>
</dbReference>
<organism evidence="7 8">
    <name type="scientific">Metabacillus niabensis</name>
    <dbReference type="NCBI Taxonomy" id="324854"/>
    <lineage>
        <taxon>Bacteria</taxon>
        <taxon>Bacillati</taxon>
        <taxon>Bacillota</taxon>
        <taxon>Bacilli</taxon>
        <taxon>Bacillales</taxon>
        <taxon>Bacillaceae</taxon>
        <taxon>Metabacillus</taxon>
    </lineage>
</organism>
<dbReference type="Gene3D" id="2.40.128.10">
    <property type="match status" value="1"/>
</dbReference>
<evidence type="ECO:0000256" key="1">
    <source>
        <dbReference type="ARBA" id="ARBA00004834"/>
    </source>
</evidence>
<feature type="domain" description="Extracellular endo-alpha-(1-&gt;5)-L-arabinanase C-terminal" evidence="6">
    <location>
        <begin position="376"/>
        <end position="488"/>
    </location>
</feature>
<reference evidence="7 8" key="1">
    <citation type="submission" date="2023-07" db="EMBL/GenBank/DDBJ databases">
        <title>Genomic Encyclopedia of Type Strains, Phase IV (KMG-IV): sequencing the most valuable type-strain genomes for metagenomic binning, comparative biology and taxonomic classification.</title>
        <authorList>
            <person name="Goeker M."/>
        </authorList>
    </citation>
    <scope>NUCLEOTIDE SEQUENCE [LARGE SCALE GENOMIC DNA]</scope>
    <source>
        <strain evidence="7 8">DSM 17723</strain>
    </source>
</reference>
<name>A0ABT9YUS7_9BACI</name>
<comment type="caution">
    <text evidence="7">The sequence shown here is derived from an EMBL/GenBank/DDBJ whole genome shotgun (WGS) entry which is preliminary data.</text>
</comment>
<evidence type="ECO:0000313" key="8">
    <source>
        <dbReference type="Proteomes" id="UP001232245"/>
    </source>
</evidence>
<protein>
    <submittedName>
        <fullName evidence="7">Arabinan endo-1,5-alpha-L-arabinosidase</fullName>
        <ecNumber evidence="7">3.2.1.99</ecNumber>
    </submittedName>
</protein>
<dbReference type="Gene3D" id="2.115.10.20">
    <property type="entry name" value="Glycosyl hydrolase domain, family 43"/>
    <property type="match status" value="1"/>
</dbReference>
<dbReference type="PANTHER" id="PTHR43301:SF3">
    <property type="entry name" value="ARABINAN ENDO-1,5-ALPHA-L-ARABINOSIDASE A-RELATED"/>
    <property type="match status" value="1"/>
</dbReference>
<comment type="pathway">
    <text evidence="1">Glycan metabolism; L-arabinan degradation.</text>
</comment>
<dbReference type="Proteomes" id="UP001232245">
    <property type="component" value="Unassembled WGS sequence"/>
</dbReference>